<dbReference type="InterPro" id="IPR008979">
    <property type="entry name" value="Galactose-bd-like_sf"/>
</dbReference>
<dbReference type="RefSeq" id="WP_013584425.1">
    <property type="nucleotide sequence ID" value="NC_015125.1"/>
</dbReference>
<dbReference type="HOGENOM" id="CLU_516594_0_0_11"/>
<evidence type="ECO:0000313" key="3">
    <source>
        <dbReference type="Proteomes" id="UP000008975"/>
    </source>
</evidence>
<dbReference type="SUPFAM" id="SSF49785">
    <property type="entry name" value="Galactose-binding domain-like"/>
    <property type="match status" value="1"/>
</dbReference>
<dbReference type="EMBL" id="AP012052">
    <property type="protein sequence ID" value="BAJ74300.1"/>
    <property type="molecule type" value="Genomic_DNA"/>
</dbReference>
<evidence type="ECO:0000256" key="1">
    <source>
        <dbReference type="SAM" id="SignalP"/>
    </source>
</evidence>
<feature type="chain" id="PRO_5003228712" evidence="1">
    <location>
        <begin position="32"/>
        <end position="527"/>
    </location>
</feature>
<keyword evidence="1" id="KW-0732">Signal</keyword>
<organism evidence="2 3">
    <name type="scientific">Microbacterium testaceum (strain StLB037)</name>
    <dbReference type="NCBI Taxonomy" id="979556"/>
    <lineage>
        <taxon>Bacteria</taxon>
        <taxon>Bacillati</taxon>
        <taxon>Actinomycetota</taxon>
        <taxon>Actinomycetes</taxon>
        <taxon>Micrococcales</taxon>
        <taxon>Microbacteriaceae</taxon>
        <taxon>Microbacterium</taxon>
    </lineage>
</organism>
<dbReference type="AlphaFoldDB" id="E8N7P4"/>
<evidence type="ECO:0000313" key="2">
    <source>
        <dbReference type="EMBL" id="BAJ74300.1"/>
    </source>
</evidence>
<dbReference type="Gene3D" id="2.80.10.50">
    <property type="match status" value="1"/>
</dbReference>
<dbReference type="STRING" id="979556.MTES_1336"/>
<name>E8N7P4_MICTS</name>
<dbReference type="InterPro" id="IPR006311">
    <property type="entry name" value="TAT_signal"/>
</dbReference>
<dbReference type="OrthoDB" id="5041797at2"/>
<dbReference type="eggNOG" id="COG5520">
    <property type="taxonomic scope" value="Bacteria"/>
</dbReference>
<accession>E8N7P4</accession>
<feature type="signal peptide" evidence="1">
    <location>
        <begin position="1"/>
        <end position="31"/>
    </location>
</feature>
<dbReference type="Gene3D" id="2.60.120.260">
    <property type="entry name" value="Galactose-binding domain-like"/>
    <property type="match status" value="1"/>
</dbReference>
<dbReference type="KEGG" id="mts:MTES_1336"/>
<dbReference type="PROSITE" id="PS51318">
    <property type="entry name" value="TAT"/>
    <property type="match status" value="1"/>
</dbReference>
<dbReference type="Proteomes" id="UP000008975">
    <property type="component" value="Chromosome"/>
</dbReference>
<gene>
    <name evidence="2" type="ordered locus">MTES_1336</name>
</gene>
<dbReference type="InterPro" id="IPR035992">
    <property type="entry name" value="Ricin_B-like_lectins"/>
</dbReference>
<reference evidence="2 3" key="1">
    <citation type="journal article" date="2011" name="J. Bacteriol.">
        <title>Genome sequence of Microbacterium testaceum StLB037, an N-acylhomoserine lactone-degrading bacterium isolated from potato leaves.</title>
        <authorList>
            <person name="Morohoshi T."/>
            <person name="Wang W.-Z."/>
            <person name="Someya N."/>
            <person name="Ikeda T."/>
        </authorList>
    </citation>
    <scope>NUCLEOTIDE SEQUENCE [LARGE SCALE GENOMIC DNA]</scope>
    <source>
        <strain evidence="2 3">StLB037</strain>
    </source>
</reference>
<dbReference type="SUPFAM" id="SSF50370">
    <property type="entry name" value="Ricin B-like lectins"/>
    <property type="match status" value="1"/>
</dbReference>
<protein>
    <submittedName>
        <fullName evidence="2">Glycerophosphoryl diester phosphodiesterase</fullName>
    </submittedName>
</protein>
<reference key="2">
    <citation type="submission" date="2011-02" db="EMBL/GenBank/DDBJ databases">
        <title>Genome sequence of Microbacterium testaceum StLB037.</title>
        <authorList>
            <person name="Morohoshi T."/>
            <person name="Wang W.Z."/>
            <person name="Someya N."/>
            <person name="Ikeda T."/>
        </authorList>
    </citation>
    <scope>NUCLEOTIDE SEQUENCE</scope>
    <source>
        <strain>StLB037</strain>
    </source>
</reference>
<proteinExistence type="predicted"/>
<sequence>MSFLFPRRSLHGLAAAAVALLALGVAAPAHAAPAEVTGRISAAGAPYEGVGAPKRILLESVNAPGKVVQLGDTNAQVSSAPGATERAAAAIEAIKTGDPSALAAQALTFYPVTGAANTYVIADQQGRALIRSRNSSTNFRYLQLADVADSATDPYAQWEARDAGDGTVNLVNVQQDPSKKWAALDLYNQKTADGSEVQSYTLATGSAVQKWRMHALTATVTVPTAVTPVGTEPRLPSKLVARYGWGTSFPLTSIAWQKPDRSVWNAPGDVDVTGTATGFFGETITVSAHIAVGAAAAADDATLRSYAGVSVKELRMLAPRTVVRRVGGSGASVTAPVSWDFSGVTDTALAQPGTVTVPAVSGADFSARLVVALVAPESVNILRQSGVHPDWAVRDNGTTFALTDGNRNAVGFSDWRSGGAANRANPNRVSFALDQPRSITGVKVYDIGGKQNIGSVTVQYRTLLGGWKNVPTSSTWPAANSSANLSLEVAFAPVLATGVRVLFSNKSPSTWMTLSEVEVYGPQAPAA</sequence>